<reference evidence="2 3" key="1">
    <citation type="submission" date="2016-04" db="EMBL/GenBank/DDBJ databases">
        <title>A degradative enzymes factory behind the ericoid mycorrhizal symbiosis.</title>
        <authorList>
            <consortium name="DOE Joint Genome Institute"/>
            <person name="Martino E."/>
            <person name="Morin E."/>
            <person name="Grelet G."/>
            <person name="Kuo A."/>
            <person name="Kohler A."/>
            <person name="Daghino S."/>
            <person name="Barry K."/>
            <person name="Choi C."/>
            <person name="Cichocki N."/>
            <person name="Clum A."/>
            <person name="Copeland A."/>
            <person name="Hainaut M."/>
            <person name="Haridas S."/>
            <person name="Labutti K."/>
            <person name="Lindquist E."/>
            <person name="Lipzen A."/>
            <person name="Khouja H.-R."/>
            <person name="Murat C."/>
            <person name="Ohm R."/>
            <person name="Olson A."/>
            <person name="Spatafora J."/>
            <person name="Veneault-Fourrey C."/>
            <person name="Henrissat B."/>
            <person name="Grigoriev I."/>
            <person name="Martin F."/>
            <person name="Perotto S."/>
        </authorList>
    </citation>
    <scope>NUCLEOTIDE SEQUENCE [LARGE SCALE GENOMIC DNA]</scope>
    <source>
        <strain evidence="2 3">F</strain>
    </source>
</reference>
<accession>A0A2J6SC03</accession>
<name>A0A2J6SC03_HYAVF</name>
<feature type="domain" description="Ubiquitin-like" evidence="1">
    <location>
        <begin position="227"/>
        <end position="310"/>
    </location>
</feature>
<dbReference type="InterPro" id="IPR054464">
    <property type="entry name" value="ULD_fung"/>
</dbReference>
<proteinExistence type="predicted"/>
<sequence>MPVGFGFSAGDFISALSLVTTIINALRESGESSSEFRALVIQLQILKDALLRVQALEVDDVQQGDLVIALQQAAAQCQTTIDDFWQRIAKYQPSFKEGGTGSRVRDGWMKIKWAVCKKDNLVKFKMDLIGHTESIEMLVTTLQFVTTTIGSRKSEQRHQTLAGKVQESYFGCMQKIGLVVEKVSVGIQQGKQLLDMTTKIIQTNIQIFQIVLNLQNIITRVPGQVERQQPVYFVDALGRHMPFHLEFILSAEALTSVLRANFKNVGPGAKKIEKGEFAIQDAATKKDINLESAWVTCFTPGQHVEMSMVFSTKGSGSLYSCCPKCGDSNGNTLRGDIECRKCSMVYRRSFALVDATGAPRAQDFAFEGQAGSVLGKLSSGSSRGLKRRKLHDDDEEEIALFKRVRIKTEVSFSKVNVSPQRVRVHMSVPSCARLF</sequence>
<evidence type="ECO:0000259" key="1">
    <source>
        <dbReference type="Pfam" id="PF22893"/>
    </source>
</evidence>
<dbReference type="OrthoDB" id="3045089at2759"/>
<keyword evidence="3" id="KW-1185">Reference proteome</keyword>
<dbReference type="Proteomes" id="UP000235786">
    <property type="component" value="Unassembled WGS sequence"/>
</dbReference>
<dbReference type="AlphaFoldDB" id="A0A2J6SC03"/>
<protein>
    <recommendedName>
        <fullName evidence="1">Ubiquitin-like domain-containing protein</fullName>
    </recommendedName>
</protein>
<gene>
    <name evidence="2" type="ORF">L207DRAFT_559988</name>
</gene>
<dbReference type="PANTHER" id="PTHR38886:SF1">
    <property type="entry name" value="NACHT-NTPASE AND P-LOOP NTPASES N-TERMINAL DOMAIN-CONTAINING PROTEIN"/>
    <property type="match status" value="1"/>
</dbReference>
<dbReference type="EMBL" id="KZ613937">
    <property type="protein sequence ID" value="PMD48299.1"/>
    <property type="molecule type" value="Genomic_DNA"/>
</dbReference>
<dbReference type="Pfam" id="PF22893">
    <property type="entry name" value="ULD_2"/>
    <property type="match status" value="1"/>
</dbReference>
<evidence type="ECO:0000313" key="2">
    <source>
        <dbReference type="EMBL" id="PMD48299.1"/>
    </source>
</evidence>
<dbReference type="PANTHER" id="PTHR38886">
    <property type="entry name" value="SESA DOMAIN-CONTAINING PROTEIN"/>
    <property type="match status" value="1"/>
</dbReference>
<organism evidence="2 3">
    <name type="scientific">Hyaloscypha variabilis (strain UAMH 11265 / GT02V1 / F)</name>
    <name type="common">Meliniomyces variabilis</name>
    <dbReference type="NCBI Taxonomy" id="1149755"/>
    <lineage>
        <taxon>Eukaryota</taxon>
        <taxon>Fungi</taxon>
        <taxon>Dikarya</taxon>
        <taxon>Ascomycota</taxon>
        <taxon>Pezizomycotina</taxon>
        <taxon>Leotiomycetes</taxon>
        <taxon>Helotiales</taxon>
        <taxon>Hyaloscyphaceae</taxon>
        <taxon>Hyaloscypha</taxon>
        <taxon>Hyaloscypha variabilis</taxon>
    </lineage>
</organism>
<evidence type="ECO:0000313" key="3">
    <source>
        <dbReference type="Proteomes" id="UP000235786"/>
    </source>
</evidence>